<evidence type="ECO:0000313" key="8">
    <source>
        <dbReference type="EMBL" id="AZG68527.1"/>
    </source>
</evidence>
<keyword evidence="9" id="KW-1185">Reference proteome</keyword>
<feature type="signal peptide" evidence="7">
    <location>
        <begin position="1"/>
        <end position="23"/>
    </location>
</feature>
<keyword evidence="4" id="KW-0564">Palmitate</keyword>
<evidence type="ECO:0000256" key="6">
    <source>
        <dbReference type="SAM" id="MobiDB-lite"/>
    </source>
</evidence>
<evidence type="ECO:0008006" key="10">
    <source>
        <dbReference type="Google" id="ProtNLM"/>
    </source>
</evidence>
<evidence type="ECO:0000313" key="9">
    <source>
        <dbReference type="Proteomes" id="UP000275883"/>
    </source>
</evidence>
<feature type="compositionally biased region" description="Low complexity" evidence="6">
    <location>
        <begin position="54"/>
        <end position="78"/>
    </location>
</feature>
<keyword evidence="2 7" id="KW-0732">Signal</keyword>
<name>A0A3G8LGV0_9MOLU</name>
<feature type="compositionally biased region" description="Basic and acidic residues" evidence="6">
    <location>
        <begin position="35"/>
        <end position="53"/>
    </location>
</feature>
<comment type="subcellular location">
    <subcellularLocation>
        <location evidence="1">Cell membrane</location>
        <topology evidence="1">Lipid-anchor</topology>
    </subcellularLocation>
</comment>
<gene>
    <name evidence="8" type="ORF">EGN60_00875</name>
</gene>
<evidence type="ECO:0000256" key="2">
    <source>
        <dbReference type="ARBA" id="ARBA00022729"/>
    </source>
</evidence>
<sequence>MLKKFKLLSILLTPAFLATPLVAASCQDTKKDEVINKKENTNTDETSKQDNKENTSVSSDSSNVTSNNENNNTPNNEVEASQNDIAKEITIKPLNGEIKSLDTVLGELKAEKAKEYEPNAESVSRVLDLVTDAALTLAQPFNELIFAIEQNPDQVPVEGLIPWFKTSATGKAVVNRIKTKLGELPEEEVNKYTEVFKTVFALFQKQGNLEQNEEIINLVKAKKTEAINKFRKIYGVSDDTIATAFALANDYLSSGEFINVNK</sequence>
<dbReference type="AlphaFoldDB" id="A0A3G8LGV0"/>
<dbReference type="InterPro" id="IPR049890">
    <property type="entry name" value="VlpA-F-like_signal"/>
</dbReference>
<evidence type="ECO:0000256" key="5">
    <source>
        <dbReference type="ARBA" id="ARBA00023288"/>
    </source>
</evidence>
<dbReference type="EMBL" id="CP034044">
    <property type="protein sequence ID" value="AZG68527.1"/>
    <property type="molecule type" value="Genomic_DNA"/>
</dbReference>
<dbReference type="RefSeq" id="WP_124724222.1">
    <property type="nucleotide sequence ID" value="NZ_CP034044.1"/>
</dbReference>
<dbReference type="NCBIfam" id="NF033817">
    <property type="entry name" value="Mplas_variab_LP"/>
    <property type="match status" value="1"/>
</dbReference>
<dbReference type="Proteomes" id="UP000275883">
    <property type="component" value="Chromosome"/>
</dbReference>
<feature type="region of interest" description="Disordered" evidence="6">
    <location>
        <begin position="35"/>
        <end position="83"/>
    </location>
</feature>
<evidence type="ECO:0000256" key="4">
    <source>
        <dbReference type="ARBA" id="ARBA00023139"/>
    </source>
</evidence>
<evidence type="ECO:0000256" key="1">
    <source>
        <dbReference type="ARBA" id="ARBA00004193"/>
    </source>
</evidence>
<organism evidence="8 9">
    <name type="scientific">Mycoplasma struthionis</name>
    <dbReference type="NCBI Taxonomy" id="538220"/>
    <lineage>
        <taxon>Bacteria</taxon>
        <taxon>Bacillati</taxon>
        <taxon>Mycoplasmatota</taxon>
        <taxon>Mollicutes</taxon>
        <taxon>Mycoplasmataceae</taxon>
        <taxon>Mycoplasma</taxon>
    </lineage>
</organism>
<accession>A0A3G8LGV0</accession>
<feature type="chain" id="PRO_5018316046" description="Variable surface lipoprotein" evidence="7">
    <location>
        <begin position="24"/>
        <end position="262"/>
    </location>
</feature>
<protein>
    <recommendedName>
        <fullName evidence="10">Variable surface lipoprotein</fullName>
    </recommendedName>
</protein>
<keyword evidence="3" id="KW-0677">Repeat</keyword>
<dbReference type="PROSITE" id="PS51257">
    <property type="entry name" value="PROKAR_LIPOPROTEIN"/>
    <property type="match status" value="1"/>
</dbReference>
<reference evidence="8 9" key="1">
    <citation type="submission" date="2018-11" db="EMBL/GenBank/DDBJ databases">
        <title>Genome sequence of Mycoplasma struthionis sp. nov.</title>
        <authorList>
            <person name="Spergser J."/>
        </authorList>
    </citation>
    <scope>NUCLEOTIDE SEQUENCE [LARGE SCALE GENOMIC DNA]</scope>
    <source>
        <strain evidence="8 9">237IA</strain>
    </source>
</reference>
<keyword evidence="5" id="KW-0449">Lipoprotein</keyword>
<evidence type="ECO:0000256" key="3">
    <source>
        <dbReference type="ARBA" id="ARBA00022737"/>
    </source>
</evidence>
<dbReference type="KEGG" id="mstr:EGN60_00875"/>
<evidence type="ECO:0000256" key="7">
    <source>
        <dbReference type="SAM" id="SignalP"/>
    </source>
</evidence>
<proteinExistence type="predicted"/>
<dbReference type="GO" id="GO:0005886">
    <property type="term" value="C:plasma membrane"/>
    <property type="evidence" value="ECO:0007669"/>
    <property type="project" value="UniProtKB-SubCell"/>
</dbReference>